<evidence type="ECO:0000313" key="4">
    <source>
        <dbReference type="Proteomes" id="UP000472262"/>
    </source>
</evidence>
<dbReference type="InParanoid" id="A0A672KCQ0"/>
<protein>
    <recommendedName>
        <fullName evidence="5">Phorbol-ester/DAG-type domain-containing protein</fullName>
    </recommendedName>
</protein>
<evidence type="ECO:0000256" key="2">
    <source>
        <dbReference type="SAM" id="Phobius"/>
    </source>
</evidence>
<proteinExistence type="predicted"/>
<reference evidence="3" key="2">
    <citation type="submission" date="2025-09" db="UniProtKB">
        <authorList>
            <consortium name="Ensembl"/>
        </authorList>
    </citation>
    <scope>IDENTIFICATION</scope>
</reference>
<reference evidence="3" key="1">
    <citation type="submission" date="2025-08" db="UniProtKB">
        <authorList>
            <consortium name="Ensembl"/>
        </authorList>
    </citation>
    <scope>IDENTIFICATION</scope>
</reference>
<keyword evidence="4" id="KW-1185">Reference proteome</keyword>
<dbReference type="Ensembl" id="ENSSGRT00000010352.1">
    <property type="protein sequence ID" value="ENSSGRP00000009501.1"/>
    <property type="gene ID" value="ENSSGRG00000006420.1"/>
</dbReference>
<feature type="region of interest" description="Disordered" evidence="1">
    <location>
        <begin position="12"/>
        <end position="37"/>
    </location>
</feature>
<dbReference type="Gene3D" id="3.30.60.20">
    <property type="match status" value="1"/>
</dbReference>
<feature type="transmembrane region" description="Helical" evidence="2">
    <location>
        <begin position="63"/>
        <end position="86"/>
    </location>
</feature>
<dbReference type="SUPFAM" id="SSF57889">
    <property type="entry name" value="Cysteine-rich domain"/>
    <property type="match status" value="1"/>
</dbReference>
<evidence type="ECO:0000313" key="3">
    <source>
        <dbReference type="Ensembl" id="ENSSGRP00000009501.1"/>
    </source>
</evidence>
<sequence>FSLWPEHYYRRKLQTPNSSPGPGRKKAQQSPGSKARYSVNAPGHCFRKVTLTKPTFCHHCSDFIWGIVGFVCEGKMVYLIFIVFTFS</sequence>
<evidence type="ECO:0008006" key="5">
    <source>
        <dbReference type="Google" id="ProtNLM"/>
    </source>
</evidence>
<keyword evidence="2" id="KW-0472">Membrane</keyword>
<dbReference type="InterPro" id="IPR046349">
    <property type="entry name" value="C1-like_sf"/>
</dbReference>
<name>A0A672KCQ0_SINGR</name>
<evidence type="ECO:0000256" key="1">
    <source>
        <dbReference type="SAM" id="MobiDB-lite"/>
    </source>
</evidence>
<dbReference type="Proteomes" id="UP000472262">
    <property type="component" value="Unassembled WGS sequence"/>
</dbReference>
<dbReference type="AlphaFoldDB" id="A0A672KCQ0"/>
<accession>A0A672KCQ0</accession>
<keyword evidence="2" id="KW-1133">Transmembrane helix</keyword>
<organism evidence="3 4">
    <name type="scientific">Sinocyclocheilus grahami</name>
    <name type="common">Dianchi golden-line fish</name>
    <name type="synonym">Barbus grahami</name>
    <dbReference type="NCBI Taxonomy" id="75366"/>
    <lineage>
        <taxon>Eukaryota</taxon>
        <taxon>Metazoa</taxon>
        <taxon>Chordata</taxon>
        <taxon>Craniata</taxon>
        <taxon>Vertebrata</taxon>
        <taxon>Euteleostomi</taxon>
        <taxon>Actinopterygii</taxon>
        <taxon>Neopterygii</taxon>
        <taxon>Teleostei</taxon>
        <taxon>Ostariophysi</taxon>
        <taxon>Cypriniformes</taxon>
        <taxon>Cyprinidae</taxon>
        <taxon>Cyprininae</taxon>
        <taxon>Sinocyclocheilus</taxon>
    </lineage>
</organism>
<keyword evidence="2" id="KW-0812">Transmembrane</keyword>